<dbReference type="Proteomes" id="UP000000231">
    <property type="component" value="Chromosome"/>
</dbReference>
<dbReference type="InterPro" id="IPR000055">
    <property type="entry name" value="Restrct_endonuc_typeI_TRD"/>
</dbReference>
<dbReference type="PANTHER" id="PTHR43140">
    <property type="entry name" value="TYPE-1 RESTRICTION ENZYME ECOKI SPECIFICITY PROTEIN"/>
    <property type="match status" value="1"/>
</dbReference>
<sequence length="556" mass="61696">MLVDSFDLWSTSMSERASTRGRSSANSGNIYGVQKLRELILQLAVSGRLTTAANSLRSANENLSDQSKAEPFIVPSGWVWKSLREVGRVSTGKTPDTRNSNFYIGTTPFIGPGQLSMNHRILKSDKFISKEAELNTSIALPGSILMVCIGGSIGKSAIATHRVAFNQQINAIQTTDCNVEFIHMCLRAKFFLERVHQLSSGSATPIINKSRWENIQIPIPPIGQQNKIVEKVNALMQLCDQLERDALKKEIFHDNLVIHFMSLLLRAESIGSFQDNWSEVSQLFDELFISEQNINYLRGIIIDLALEGKISLQDSSKDTLVDFLELCRKNACHSSTKRGRKLNNASDFQSDKKGLHQIPESWSWIRLSELASFENGDRSKNYPSRDQFVAAGMAFINAGHLQEEGIDYSNMNFIDVETYDNLRSGKIKEGDILFCLRGSLGKFAIVKNGETGAIASSLVIIRPFAPEIVDYLGIYFSSTLAKDQILKFDNGTAQPNLAGADLGHFQVPLPPLSEQKAIVASLKRLLALCDQLSESFSKARQLECMLADSFVDQALS</sequence>
<dbReference type="REBASE" id="15112">
    <property type="entry name" value="S.PspQLWORF1133P"/>
</dbReference>
<dbReference type="InterPro" id="IPR051212">
    <property type="entry name" value="Type-I_RE_S_subunit"/>
</dbReference>
<dbReference type="GO" id="GO:0009307">
    <property type="term" value="P:DNA restriction-modification system"/>
    <property type="evidence" value="ECO:0007669"/>
    <property type="project" value="UniProtKB-KW"/>
</dbReference>
<keyword evidence="6" id="KW-1185">Reference proteome</keyword>
<dbReference type="Pfam" id="PF01420">
    <property type="entry name" value="Methylase_S"/>
    <property type="match status" value="2"/>
</dbReference>
<dbReference type="Gene3D" id="3.90.220.20">
    <property type="entry name" value="DNA methylase specificity domains"/>
    <property type="match status" value="2"/>
</dbReference>
<gene>
    <name evidence="5" type="ordered locus">Pnuc_1132</name>
</gene>
<feature type="domain" description="Type I restriction modification DNA specificity" evidence="4">
    <location>
        <begin position="359"/>
        <end position="533"/>
    </location>
</feature>
<dbReference type="GO" id="GO:0003677">
    <property type="term" value="F:DNA binding"/>
    <property type="evidence" value="ECO:0007669"/>
    <property type="project" value="UniProtKB-KW"/>
</dbReference>
<evidence type="ECO:0000256" key="1">
    <source>
        <dbReference type="ARBA" id="ARBA00010923"/>
    </source>
</evidence>
<proteinExistence type="inferred from homology"/>
<dbReference type="HOGENOM" id="CLU_021095_10_4_4"/>
<dbReference type="CDD" id="cd17264">
    <property type="entry name" value="RMtype1_S_Eco3763I-TRD2-CR2_like"/>
    <property type="match status" value="1"/>
</dbReference>
<evidence type="ECO:0000313" key="5">
    <source>
        <dbReference type="EMBL" id="ABP34348.1"/>
    </source>
</evidence>
<keyword evidence="3" id="KW-0238">DNA-binding</keyword>
<evidence type="ECO:0000256" key="2">
    <source>
        <dbReference type="ARBA" id="ARBA00022747"/>
    </source>
</evidence>
<comment type="similarity">
    <text evidence="1">Belongs to the type-I restriction system S methylase family.</text>
</comment>
<accession>A4SXY4</accession>
<protein>
    <submittedName>
        <fullName evidence="5">Restriction modification system DNA specificity domain protein</fullName>
    </submittedName>
</protein>
<reference evidence="5 6" key="1">
    <citation type="journal article" date="2012" name="Stand. Genomic Sci.">
        <title>Complete genome sequence of Polynucleobacter necessarius subsp. asymbioticus type strain (QLW-P1DMWA-1(T)).</title>
        <authorList>
            <person name="Meincke L."/>
            <person name="Copeland A."/>
            <person name="Lapidus A."/>
            <person name="Lucas S."/>
            <person name="Berry K.W."/>
            <person name="Del Rio T.G."/>
            <person name="Hammon N."/>
            <person name="Dalin E."/>
            <person name="Tice H."/>
            <person name="Pitluck S."/>
            <person name="Richardson P."/>
            <person name="Bruce D."/>
            <person name="Goodwin L."/>
            <person name="Han C."/>
            <person name="Tapia R."/>
            <person name="Detter J.C."/>
            <person name="Schmutz J."/>
            <person name="Brettin T."/>
            <person name="Larimer F."/>
            <person name="Land M."/>
            <person name="Hauser L."/>
            <person name="Kyrpides N.C."/>
            <person name="Ivanova N."/>
            <person name="Goker M."/>
            <person name="Woyke T."/>
            <person name="Wu Q.L."/>
            <person name="Pockl M."/>
            <person name="Hahn M.W."/>
            <person name="Klenk H.P."/>
        </authorList>
    </citation>
    <scope>NUCLEOTIDE SEQUENCE [LARGE SCALE GENOMIC DNA]</scope>
    <source>
        <strain evidence="6">DSM 18221 / CIP 109841 / QLW-P1DMWA-1</strain>
    </source>
</reference>
<feature type="domain" description="Type I restriction modification DNA specificity" evidence="4">
    <location>
        <begin position="75"/>
        <end position="251"/>
    </location>
</feature>
<dbReference type="SUPFAM" id="SSF116734">
    <property type="entry name" value="DNA methylase specificity domain"/>
    <property type="match status" value="2"/>
</dbReference>
<dbReference type="CDD" id="cd17293">
    <property type="entry name" value="RMtype1_S_Ppo21ORF8840P_TRD1-CR1_like"/>
    <property type="match status" value="1"/>
</dbReference>
<keyword evidence="2" id="KW-0680">Restriction system</keyword>
<dbReference type="EMBL" id="CP000655">
    <property type="protein sequence ID" value="ABP34348.1"/>
    <property type="molecule type" value="Genomic_DNA"/>
</dbReference>
<evidence type="ECO:0000259" key="4">
    <source>
        <dbReference type="Pfam" id="PF01420"/>
    </source>
</evidence>
<dbReference type="PANTHER" id="PTHR43140:SF1">
    <property type="entry name" value="TYPE I RESTRICTION ENZYME ECOKI SPECIFICITY SUBUNIT"/>
    <property type="match status" value="1"/>
</dbReference>
<organism evidence="5 6">
    <name type="scientific">Polynucleobacter asymbioticus (strain DSM 18221 / CIP 109841 / QLW-P1DMWA-1)</name>
    <name type="common">Polynucleobacter necessarius subsp. asymbioticus</name>
    <dbReference type="NCBI Taxonomy" id="312153"/>
    <lineage>
        <taxon>Bacteria</taxon>
        <taxon>Pseudomonadati</taxon>
        <taxon>Pseudomonadota</taxon>
        <taxon>Betaproteobacteria</taxon>
        <taxon>Burkholderiales</taxon>
        <taxon>Burkholderiaceae</taxon>
        <taxon>Polynucleobacter</taxon>
    </lineage>
</organism>
<dbReference type="InterPro" id="IPR044946">
    <property type="entry name" value="Restrct_endonuc_typeI_TRD_sf"/>
</dbReference>
<dbReference type="eggNOG" id="COG0732">
    <property type="taxonomic scope" value="Bacteria"/>
</dbReference>
<dbReference type="KEGG" id="pnu:Pnuc_1132"/>
<evidence type="ECO:0000256" key="3">
    <source>
        <dbReference type="ARBA" id="ARBA00023125"/>
    </source>
</evidence>
<dbReference type="AlphaFoldDB" id="A4SXY4"/>
<name>A4SXY4_POLAQ</name>
<evidence type="ECO:0000313" key="6">
    <source>
        <dbReference type="Proteomes" id="UP000000231"/>
    </source>
</evidence>